<proteinExistence type="predicted"/>
<keyword evidence="2" id="KW-1185">Reference proteome</keyword>
<comment type="caution">
    <text evidence="1">The sequence shown here is derived from an EMBL/GenBank/DDBJ whole genome shotgun (WGS) entry which is preliminary data.</text>
</comment>
<accession>A0A7J9AW48</accession>
<gene>
    <name evidence="1" type="ORF">Golax_000638</name>
</gene>
<evidence type="ECO:0000313" key="1">
    <source>
        <dbReference type="EMBL" id="MBA0727669.1"/>
    </source>
</evidence>
<dbReference type="AlphaFoldDB" id="A0A7J9AW48"/>
<sequence>MQPMILKMLDTAKVQRSSCKAFALVNLTHPPLSSQNLKFPLRGKPLSTLRSSWT</sequence>
<evidence type="ECO:0000313" key="2">
    <source>
        <dbReference type="Proteomes" id="UP000593574"/>
    </source>
</evidence>
<organism evidence="1 2">
    <name type="scientific">Gossypium laxum</name>
    <dbReference type="NCBI Taxonomy" id="34288"/>
    <lineage>
        <taxon>Eukaryota</taxon>
        <taxon>Viridiplantae</taxon>
        <taxon>Streptophyta</taxon>
        <taxon>Embryophyta</taxon>
        <taxon>Tracheophyta</taxon>
        <taxon>Spermatophyta</taxon>
        <taxon>Magnoliopsida</taxon>
        <taxon>eudicotyledons</taxon>
        <taxon>Gunneridae</taxon>
        <taxon>Pentapetalae</taxon>
        <taxon>rosids</taxon>
        <taxon>malvids</taxon>
        <taxon>Malvales</taxon>
        <taxon>Malvaceae</taxon>
        <taxon>Malvoideae</taxon>
        <taxon>Gossypium</taxon>
    </lineage>
</organism>
<protein>
    <submittedName>
        <fullName evidence="1">Uncharacterized protein</fullName>
    </submittedName>
</protein>
<dbReference type="Proteomes" id="UP000593574">
    <property type="component" value="Unassembled WGS sequence"/>
</dbReference>
<reference evidence="1 2" key="1">
    <citation type="journal article" date="2019" name="Genome Biol. Evol.">
        <title>Insights into the evolution of the New World diploid cottons (Gossypium, subgenus Houzingenia) based on genome sequencing.</title>
        <authorList>
            <person name="Grover C.E."/>
            <person name="Arick M.A. 2nd"/>
            <person name="Thrash A."/>
            <person name="Conover J.L."/>
            <person name="Sanders W.S."/>
            <person name="Peterson D.G."/>
            <person name="Frelichowski J.E."/>
            <person name="Scheffler J.A."/>
            <person name="Scheffler B.E."/>
            <person name="Wendel J.F."/>
        </authorList>
    </citation>
    <scope>NUCLEOTIDE SEQUENCE [LARGE SCALE GENOMIC DNA]</scope>
    <source>
        <strain evidence="1">4</strain>
        <tissue evidence="1">Leaf</tissue>
    </source>
</reference>
<dbReference type="EMBL" id="JABEZV010000013">
    <property type="protein sequence ID" value="MBA0727669.1"/>
    <property type="molecule type" value="Genomic_DNA"/>
</dbReference>
<name>A0A7J9AW48_9ROSI</name>